<protein>
    <submittedName>
        <fullName evidence="3">Extensin family protein</fullName>
    </submittedName>
</protein>
<evidence type="ECO:0000256" key="1">
    <source>
        <dbReference type="SAM" id="SignalP"/>
    </source>
</evidence>
<dbReference type="InterPro" id="IPR009683">
    <property type="entry name" value="Extensin-like_C"/>
</dbReference>
<feature type="domain" description="Extensin-like C-terminal" evidence="2">
    <location>
        <begin position="55"/>
        <end position="231"/>
    </location>
</feature>
<proteinExistence type="predicted"/>
<dbReference type="RefSeq" id="WP_264942222.1">
    <property type="nucleotide sequence ID" value="NZ_JAPDRA010000001.1"/>
</dbReference>
<dbReference type="EMBL" id="JBHTJG010000001">
    <property type="protein sequence ID" value="MFD0945539.1"/>
    <property type="molecule type" value="Genomic_DNA"/>
</dbReference>
<gene>
    <name evidence="3" type="ORF">ACFQ1E_04215</name>
</gene>
<feature type="chain" id="PRO_5046479338" evidence="1">
    <location>
        <begin position="23"/>
        <end position="231"/>
    </location>
</feature>
<accession>A0ABW3H2Y6</accession>
<keyword evidence="4" id="KW-1185">Reference proteome</keyword>
<keyword evidence="1" id="KW-0732">Signal</keyword>
<evidence type="ECO:0000259" key="2">
    <source>
        <dbReference type="Pfam" id="PF06904"/>
    </source>
</evidence>
<comment type="caution">
    <text evidence="3">The sequence shown here is derived from an EMBL/GenBank/DDBJ whole genome shotgun (WGS) entry which is preliminary data.</text>
</comment>
<sequence>MRNWRRMIAAALIGLTLSGCFGGGDRAAPRPAPFPIRERPGGPVTLDLPPSAETQQCFTDLVRADVRYTPVPDRDYGSGCIVAGAVSLNDIGVPVTGLKEMRCPLARAFTAWVRHAVAPAAWQVLGSRLVRVETYGTYACRGVVGRGAQGAAKLSEHGRGNAVDVSAFVLADGRRITIETGWGSPDLQIRAFLQTIHKSACRRFQTVLSPDYNAAHYNHLHLDMGTGPFCR</sequence>
<organism evidence="3 4">
    <name type="scientific">Sphingomonas canadensis</name>
    <dbReference type="NCBI Taxonomy" id="1219257"/>
    <lineage>
        <taxon>Bacteria</taxon>
        <taxon>Pseudomonadati</taxon>
        <taxon>Pseudomonadota</taxon>
        <taxon>Alphaproteobacteria</taxon>
        <taxon>Sphingomonadales</taxon>
        <taxon>Sphingomonadaceae</taxon>
        <taxon>Sphingomonas</taxon>
    </lineage>
</organism>
<name>A0ABW3H2Y6_9SPHN</name>
<feature type="signal peptide" evidence="1">
    <location>
        <begin position="1"/>
        <end position="22"/>
    </location>
</feature>
<dbReference type="PROSITE" id="PS51257">
    <property type="entry name" value="PROKAR_LIPOPROTEIN"/>
    <property type="match status" value="1"/>
</dbReference>
<reference evidence="4" key="1">
    <citation type="journal article" date="2019" name="Int. J. Syst. Evol. Microbiol.">
        <title>The Global Catalogue of Microorganisms (GCM) 10K type strain sequencing project: providing services to taxonomists for standard genome sequencing and annotation.</title>
        <authorList>
            <consortium name="The Broad Institute Genomics Platform"/>
            <consortium name="The Broad Institute Genome Sequencing Center for Infectious Disease"/>
            <person name="Wu L."/>
            <person name="Ma J."/>
        </authorList>
    </citation>
    <scope>NUCLEOTIDE SEQUENCE [LARGE SCALE GENOMIC DNA]</scope>
    <source>
        <strain evidence="4">CCUG 62982</strain>
    </source>
</reference>
<evidence type="ECO:0000313" key="4">
    <source>
        <dbReference type="Proteomes" id="UP001596977"/>
    </source>
</evidence>
<dbReference type="Pfam" id="PF06904">
    <property type="entry name" value="Extensin-like_C"/>
    <property type="match status" value="1"/>
</dbReference>
<evidence type="ECO:0000313" key="3">
    <source>
        <dbReference type="EMBL" id="MFD0945539.1"/>
    </source>
</evidence>
<dbReference type="Proteomes" id="UP001596977">
    <property type="component" value="Unassembled WGS sequence"/>
</dbReference>